<keyword evidence="4" id="KW-0963">Cytoplasm</keyword>
<dbReference type="EMBL" id="JARBDR010000908">
    <property type="protein sequence ID" value="KAJ8303801.1"/>
    <property type="molecule type" value="Genomic_DNA"/>
</dbReference>
<evidence type="ECO:0000256" key="4">
    <source>
        <dbReference type="ARBA" id="ARBA00022490"/>
    </source>
</evidence>
<evidence type="ECO:0000256" key="3">
    <source>
        <dbReference type="ARBA" id="ARBA00020502"/>
    </source>
</evidence>
<dbReference type="Proteomes" id="UP001217089">
    <property type="component" value="Unassembled WGS sequence"/>
</dbReference>
<reference evidence="5 6" key="1">
    <citation type="submission" date="2022-12" db="EMBL/GenBank/DDBJ databases">
        <title>Chromosome-level genome of Tegillarca granosa.</title>
        <authorList>
            <person name="Kim J."/>
        </authorList>
    </citation>
    <scope>NUCLEOTIDE SEQUENCE [LARGE SCALE GENOMIC DNA]</scope>
    <source>
        <strain evidence="5">Teg-2019</strain>
        <tissue evidence="5">Adductor muscle</tissue>
    </source>
</reference>
<dbReference type="InterPro" id="IPR026317">
    <property type="entry name" value="P_C10"/>
</dbReference>
<proteinExistence type="inferred from homology"/>
<evidence type="ECO:0000313" key="5">
    <source>
        <dbReference type="EMBL" id="KAJ8303801.1"/>
    </source>
</evidence>
<keyword evidence="6" id="KW-1185">Reference proteome</keyword>
<accession>A0ABQ9EEN4</accession>
<organism evidence="5 6">
    <name type="scientific">Tegillarca granosa</name>
    <name type="common">Malaysian cockle</name>
    <name type="synonym">Anadara granosa</name>
    <dbReference type="NCBI Taxonomy" id="220873"/>
    <lineage>
        <taxon>Eukaryota</taxon>
        <taxon>Metazoa</taxon>
        <taxon>Spiralia</taxon>
        <taxon>Lophotrochozoa</taxon>
        <taxon>Mollusca</taxon>
        <taxon>Bivalvia</taxon>
        <taxon>Autobranchia</taxon>
        <taxon>Pteriomorphia</taxon>
        <taxon>Arcoida</taxon>
        <taxon>Arcoidea</taxon>
        <taxon>Arcidae</taxon>
        <taxon>Tegillarca</taxon>
    </lineage>
</organism>
<evidence type="ECO:0000313" key="6">
    <source>
        <dbReference type="Proteomes" id="UP001217089"/>
    </source>
</evidence>
<comment type="subcellular location">
    <subcellularLocation>
        <location evidence="1">Cytoplasm</location>
    </subcellularLocation>
</comment>
<name>A0ABQ9EEN4_TEGGR</name>
<evidence type="ECO:0000256" key="2">
    <source>
        <dbReference type="ARBA" id="ARBA00007083"/>
    </source>
</evidence>
<sequence length="120" mass="13415">MLNMATSLQHFSIQDCKAALSDVLTAFRQPANAKKLDEAKDNAGNDMLRSMQIVFPIATQIQMEIIEKYGFPPDGDGIIRFTQAVKIYEKQDPEVAHLSNEVRTVLMPGVYIMREGNLAT</sequence>
<evidence type="ECO:0000256" key="1">
    <source>
        <dbReference type="ARBA" id="ARBA00004496"/>
    </source>
</evidence>
<dbReference type="Pfam" id="PF14974">
    <property type="entry name" value="P_C10"/>
    <property type="match status" value="1"/>
</dbReference>
<comment type="similarity">
    <text evidence="2">Belongs to the UPF0456 family.</text>
</comment>
<protein>
    <recommendedName>
        <fullName evidence="3">Protein C10</fullName>
    </recommendedName>
</protein>
<gene>
    <name evidence="5" type="ORF">KUTeg_018724</name>
</gene>
<comment type="caution">
    <text evidence="5">The sequence shown here is derived from an EMBL/GenBank/DDBJ whole genome shotgun (WGS) entry which is preliminary data.</text>
</comment>
<dbReference type="PANTHER" id="PTHR13463:SF3">
    <property type="entry name" value="PROTEIN C10"/>
    <property type="match status" value="1"/>
</dbReference>
<dbReference type="PANTHER" id="PTHR13463">
    <property type="entry name" value="PROTEIN C10"/>
    <property type="match status" value="1"/>
</dbReference>